<dbReference type="SUPFAM" id="SSF48403">
    <property type="entry name" value="Ankyrin repeat"/>
    <property type="match status" value="1"/>
</dbReference>
<feature type="transmembrane region" description="Helical" evidence="8">
    <location>
        <begin position="484"/>
        <end position="513"/>
    </location>
</feature>
<dbReference type="EMBL" id="JARPOI010000013">
    <property type="protein sequence ID" value="KAJ9162546.1"/>
    <property type="molecule type" value="Genomic_DNA"/>
</dbReference>
<dbReference type="Proteomes" id="UP001174677">
    <property type="component" value="Chromosome 13"/>
</dbReference>
<dbReference type="SMART" id="SM00248">
    <property type="entry name" value="ANK"/>
    <property type="match status" value="8"/>
</dbReference>
<feature type="transmembrane region" description="Helical" evidence="8">
    <location>
        <begin position="525"/>
        <end position="547"/>
    </location>
</feature>
<dbReference type="PROSITE" id="PS50088">
    <property type="entry name" value="ANK_REPEAT"/>
    <property type="match status" value="1"/>
</dbReference>
<dbReference type="InterPro" id="IPR026961">
    <property type="entry name" value="PGG_dom"/>
</dbReference>
<feature type="domain" description="PGG" evidence="9">
    <location>
        <begin position="437"/>
        <end position="548"/>
    </location>
</feature>
<dbReference type="PANTHER" id="PTHR24186">
    <property type="entry name" value="PROTEIN PHOSPHATASE 1 REGULATORY SUBUNIT"/>
    <property type="match status" value="1"/>
</dbReference>
<evidence type="ECO:0000256" key="7">
    <source>
        <dbReference type="PROSITE-ProRule" id="PRU00023"/>
    </source>
</evidence>
<dbReference type="Pfam" id="PF13962">
    <property type="entry name" value="PGG"/>
    <property type="match status" value="1"/>
</dbReference>
<evidence type="ECO:0000313" key="10">
    <source>
        <dbReference type="EMBL" id="KAJ9162546.1"/>
    </source>
</evidence>
<organism evidence="10 11">
    <name type="scientific">Hevea brasiliensis</name>
    <name type="common">Para rubber tree</name>
    <name type="synonym">Siphonia brasiliensis</name>
    <dbReference type="NCBI Taxonomy" id="3981"/>
    <lineage>
        <taxon>Eukaryota</taxon>
        <taxon>Viridiplantae</taxon>
        <taxon>Streptophyta</taxon>
        <taxon>Embryophyta</taxon>
        <taxon>Tracheophyta</taxon>
        <taxon>Spermatophyta</taxon>
        <taxon>Magnoliopsida</taxon>
        <taxon>eudicotyledons</taxon>
        <taxon>Gunneridae</taxon>
        <taxon>Pentapetalae</taxon>
        <taxon>rosids</taxon>
        <taxon>fabids</taxon>
        <taxon>Malpighiales</taxon>
        <taxon>Euphorbiaceae</taxon>
        <taxon>Crotonoideae</taxon>
        <taxon>Micrandreae</taxon>
        <taxon>Hevea</taxon>
    </lineage>
</organism>
<evidence type="ECO:0000256" key="2">
    <source>
        <dbReference type="ARBA" id="ARBA00022692"/>
    </source>
</evidence>
<evidence type="ECO:0000256" key="6">
    <source>
        <dbReference type="ARBA" id="ARBA00023136"/>
    </source>
</evidence>
<evidence type="ECO:0000256" key="8">
    <source>
        <dbReference type="SAM" id="Phobius"/>
    </source>
</evidence>
<dbReference type="Gene3D" id="1.25.40.20">
    <property type="entry name" value="Ankyrin repeat-containing domain"/>
    <property type="match status" value="3"/>
</dbReference>
<evidence type="ECO:0000256" key="3">
    <source>
        <dbReference type="ARBA" id="ARBA00022737"/>
    </source>
</evidence>
<evidence type="ECO:0000256" key="1">
    <source>
        <dbReference type="ARBA" id="ARBA00004141"/>
    </source>
</evidence>
<keyword evidence="5 7" id="KW-0040">ANK repeat</keyword>
<name>A0ABQ9L7D8_HEVBR</name>
<feature type="transmembrane region" description="Helical" evidence="8">
    <location>
        <begin position="553"/>
        <end position="573"/>
    </location>
</feature>
<comment type="subcellular location">
    <subcellularLocation>
        <location evidence="1">Membrane</location>
        <topology evidence="1">Multi-pass membrane protein</topology>
    </subcellularLocation>
</comment>
<accession>A0ABQ9L7D8</accession>
<feature type="repeat" description="ANK" evidence="7">
    <location>
        <begin position="79"/>
        <end position="100"/>
    </location>
</feature>
<keyword evidence="11" id="KW-1185">Reference proteome</keyword>
<protein>
    <recommendedName>
        <fullName evidence="9">PGG domain-containing protein</fullName>
    </recommendedName>
</protein>
<keyword evidence="2 8" id="KW-0812">Transmembrane</keyword>
<evidence type="ECO:0000313" key="11">
    <source>
        <dbReference type="Proteomes" id="UP001174677"/>
    </source>
</evidence>
<dbReference type="InterPro" id="IPR002110">
    <property type="entry name" value="Ankyrin_rpt"/>
</dbReference>
<gene>
    <name evidence="10" type="ORF">P3X46_022310</name>
</gene>
<dbReference type="PANTHER" id="PTHR24186:SF50">
    <property type="entry name" value="ANKYRIN REPEAT-CONTAINING PROTEIN ITN1-LIKE ISOFORM X1"/>
    <property type="match status" value="1"/>
</dbReference>
<comment type="caution">
    <text evidence="10">The sequence shown here is derived from an EMBL/GenBank/DDBJ whole genome shotgun (WGS) entry which is preliminary data.</text>
</comment>
<sequence>MRSSNTTNKYIRADLQKAAEEGNLDPLIKEHGSTLDSLETPNKNTILHIYLTSQSERSSEFVKDVLGICSSLLLKVNVNGDTPLHIAARYGHADAAKELIAEASLHGEIDIERGEGPRDGVRKMLRMTNKNKETALHVAARYERSLGVVEAILSNEDPDYTYSANDCGETPLYLAADNGCEEIVLELLRNPNSKSLTYIGPSGKTALHAVAMNWDINRKSKVIIDKLLDKWSSLAKDTDEEGWIPLHYAAYKHRTKVVTKLLERDESSAYVADKYWKRTALHIAACRGYTNTMEEIISKCPNCCELTDIRGWNVLHYAVISKKNEIIKAVLKHSSLFYLLDEKDVKGNTPVHLYRTYHPDYDHLPSFIKGGDIDMFKCWKKLHNEVQFRGNLSSKKNDNLKWMKDLGGGPLGKMVRKSKEEKEEQEERRKKNMVLKFEKVKDSHLVAATLIATVTFAAGFTLPGGNISEENDLKKGSPILGKNLAFKAFMISDTIAMVLSTCSVFIHLMLVVVGYRKRYYWLIRCAFSFLFYAMVAMVITFVTGTYAVLTPSFRIVICVVGLSFFFFLFYFMIRVSWNLISLDDDDDDKDNGDGITSKDQAAILSWVTGGISSLLSFIRIPHLIKKTKDLLKKQSINSSGIIRS</sequence>
<dbReference type="PROSITE" id="PS50297">
    <property type="entry name" value="ANK_REP_REGION"/>
    <property type="match status" value="1"/>
</dbReference>
<keyword evidence="3" id="KW-0677">Repeat</keyword>
<keyword evidence="6 8" id="KW-0472">Membrane</keyword>
<evidence type="ECO:0000259" key="9">
    <source>
        <dbReference type="Pfam" id="PF13962"/>
    </source>
</evidence>
<evidence type="ECO:0000256" key="5">
    <source>
        <dbReference type="ARBA" id="ARBA00023043"/>
    </source>
</evidence>
<dbReference type="Pfam" id="PF12796">
    <property type="entry name" value="Ank_2"/>
    <property type="match status" value="3"/>
</dbReference>
<reference evidence="10" key="1">
    <citation type="journal article" date="2023" name="Plant Biotechnol. J.">
        <title>Chromosome-level wild Hevea brasiliensis genome provides new tools for genomic-assisted breeding and valuable loci to elevate rubber yield.</title>
        <authorList>
            <person name="Cheng H."/>
            <person name="Song X."/>
            <person name="Hu Y."/>
            <person name="Wu T."/>
            <person name="Yang Q."/>
            <person name="An Z."/>
            <person name="Feng S."/>
            <person name="Deng Z."/>
            <person name="Wu W."/>
            <person name="Zeng X."/>
            <person name="Tu M."/>
            <person name="Wang X."/>
            <person name="Huang H."/>
        </authorList>
    </citation>
    <scope>NUCLEOTIDE SEQUENCE</scope>
    <source>
        <strain evidence="10">MT/VB/25A 57/8</strain>
    </source>
</reference>
<feature type="transmembrane region" description="Helical" evidence="8">
    <location>
        <begin position="445"/>
        <end position="464"/>
    </location>
</feature>
<dbReference type="InterPro" id="IPR036770">
    <property type="entry name" value="Ankyrin_rpt-contain_sf"/>
</dbReference>
<evidence type="ECO:0000256" key="4">
    <source>
        <dbReference type="ARBA" id="ARBA00022989"/>
    </source>
</evidence>
<proteinExistence type="predicted"/>
<keyword evidence="4 8" id="KW-1133">Transmembrane helix</keyword>